<dbReference type="SUPFAM" id="SSF56112">
    <property type="entry name" value="Protein kinase-like (PK-like)"/>
    <property type="match status" value="1"/>
</dbReference>
<name>A0ABT1P1N3_9GAMM</name>
<dbReference type="RefSeq" id="WP_255875018.1">
    <property type="nucleotide sequence ID" value="NZ_JACASI010000031.1"/>
</dbReference>
<gene>
    <name evidence="9" type="ORF">HXX02_11230</name>
</gene>
<dbReference type="PANTHER" id="PTHR43289">
    <property type="entry name" value="MITOGEN-ACTIVATED PROTEIN KINASE KINASE KINASE 20-RELATED"/>
    <property type="match status" value="1"/>
</dbReference>
<evidence type="ECO:0000256" key="3">
    <source>
        <dbReference type="ARBA" id="ARBA00022777"/>
    </source>
</evidence>
<dbReference type="Gene3D" id="1.10.510.10">
    <property type="entry name" value="Transferase(Phosphotransferase) domain 1"/>
    <property type="match status" value="1"/>
</dbReference>
<proteinExistence type="predicted"/>
<keyword evidence="4 5" id="KW-0067">ATP-binding</keyword>
<feature type="coiled-coil region" evidence="6">
    <location>
        <begin position="837"/>
        <end position="864"/>
    </location>
</feature>
<dbReference type="Proteomes" id="UP001205566">
    <property type="component" value="Unassembled WGS sequence"/>
</dbReference>
<dbReference type="CDD" id="cd14014">
    <property type="entry name" value="STKc_PknB_like"/>
    <property type="match status" value="1"/>
</dbReference>
<evidence type="ECO:0000256" key="2">
    <source>
        <dbReference type="ARBA" id="ARBA00022741"/>
    </source>
</evidence>
<dbReference type="InterPro" id="IPR017441">
    <property type="entry name" value="Protein_kinase_ATP_BS"/>
</dbReference>
<dbReference type="SMART" id="SM00220">
    <property type="entry name" value="S_TKc"/>
    <property type="match status" value="1"/>
</dbReference>
<protein>
    <submittedName>
        <fullName evidence="9">Protein kinase</fullName>
    </submittedName>
</protein>
<evidence type="ECO:0000256" key="1">
    <source>
        <dbReference type="ARBA" id="ARBA00022679"/>
    </source>
</evidence>
<evidence type="ECO:0000259" key="8">
    <source>
        <dbReference type="PROSITE" id="PS50011"/>
    </source>
</evidence>
<keyword evidence="6" id="KW-0175">Coiled coil</keyword>
<feature type="binding site" evidence="5">
    <location>
        <position position="138"/>
    </location>
    <ligand>
        <name>ATP</name>
        <dbReference type="ChEBI" id="CHEBI:30616"/>
    </ligand>
</feature>
<dbReference type="PROSITE" id="PS50011">
    <property type="entry name" value="PROTEIN_KINASE_DOM"/>
    <property type="match status" value="1"/>
</dbReference>
<dbReference type="Gene3D" id="3.30.200.20">
    <property type="entry name" value="Phosphorylase Kinase, domain 1"/>
    <property type="match status" value="1"/>
</dbReference>
<dbReference type="GO" id="GO:0016301">
    <property type="term" value="F:kinase activity"/>
    <property type="evidence" value="ECO:0007669"/>
    <property type="project" value="UniProtKB-KW"/>
</dbReference>
<dbReference type="PROSITE" id="PS00107">
    <property type="entry name" value="PROTEIN_KINASE_ATP"/>
    <property type="match status" value="1"/>
</dbReference>
<feature type="compositionally biased region" description="Basic and acidic residues" evidence="7">
    <location>
        <begin position="950"/>
        <end position="964"/>
    </location>
</feature>
<organism evidence="9 10">
    <name type="scientific">Microbulbifer elongatus</name>
    <dbReference type="NCBI Taxonomy" id="86173"/>
    <lineage>
        <taxon>Bacteria</taxon>
        <taxon>Pseudomonadati</taxon>
        <taxon>Pseudomonadota</taxon>
        <taxon>Gammaproteobacteria</taxon>
        <taxon>Cellvibrionales</taxon>
        <taxon>Microbulbiferaceae</taxon>
        <taxon>Microbulbifer</taxon>
    </lineage>
</organism>
<keyword evidence="10" id="KW-1185">Reference proteome</keyword>
<evidence type="ECO:0000256" key="6">
    <source>
        <dbReference type="SAM" id="Coils"/>
    </source>
</evidence>
<evidence type="ECO:0000256" key="4">
    <source>
        <dbReference type="ARBA" id="ARBA00022840"/>
    </source>
</evidence>
<dbReference type="EMBL" id="JACASI010000031">
    <property type="protein sequence ID" value="MCQ3830020.1"/>
    <property type="molecule type" value="Genomic_DNA"/>
</dbReference>
<accession>A0ABT1P1N3</accession>
<evidence type="ECO:0000256" key="5">
    <source>
        <dbReference type="PROSITE-ProRule" id="PRU10141"/>
    </source>
</evidence>
<feature type="domain" description="Protein kinase" evidence="8">
    <location>
        <begin position="109"/>
        <end position="361"/>
    </location>
</feature>
<keyword evidence="1" id="KW-0808">Transferase</keyword>
<feature type="coiled-coil region" evidence="6">
    <location>
        <begin position="424"/>
        <end position="484"/>
    </location>
</feature>
<keyword evidence="2 5" id="KW-0547">Nucleotide-binding</keyword>
<dbReference type="InterPro" id="IPR000719">
    <property type="entry name" value="Prot_kinase_dom"/>
</dbReference>
<evidence type="ECO:0000256" key="7">
    <source>
        <dbReference type="SAM" id="MobiDB-lite"/>
    </source>
</evidence>
<feature type="region of interest" description="Disordered" evidence="7">
    <location>
        <begin position="942"/>
        <end position="982"/>
    </location>
</feature>
<sequence>MNRGELLEKLGLESSASNTEIEAAVSAKSEALNQAMDAAPTEVLRNKYQQQLDGLTRALASLRDEPAAVAKPSFSQTKFADLPRSATQFDDGATSGIQLERGLLLADRYTIEERIGEGGMGAVFRAHDKNRDQDIAIKVLLPSLLNSPAAKERFMDEARISSTLSHPNIVNVYDVQNDGDLFFITMELLEGQNLRDYMENLELTKQQMSPQEAIEFADEICEGLLHAHEHTVHRDIKPENIWITGEGKVKLMDFGIARVMSSSQMTKTGAAMGTAYYMAPEQLKGRMDIDGRADQYALGVMLYEMLSGQIPAGRVESLHKVNKQVGKHLSAVVDKMLAGNPDDRYATMAEVKTALTQKPKFTLPSIAVPGAGKFAVAAALLAVIGIGALAGTGNLKKAWDMVRPYSQEEILAFKSEQASAQGKIKALVNRLDGARESVRDQERDLKFEIRQLENDINRAGRSERKALEKKLEQSVLQQRLLEAQEELLTNYIIDSNKRGELDGLMALGEELMRAKKYEKSIGAYQQAVAGYENLLAQAEATEGVAEYKYASQREKSTWEKTAPEYGIETIPFVDALQVELTAAYEHLQNVEFAQAAPILERVAVGYVQATEAIVSGSDFKASSTEAKQSWEAYAADRGLQSRFTGEYASAFDTAEAQWAQGDLVPASATYKTLYDAYTELESAARNAGALKLKASRAKGAWDTYRARNKMMISLTDQYASEYVKAESDFKNGEVVDAAKLFSELEKKYVKLMAAARKVNANLGSVSNNKSVWEGHVKNNYAKANRAEAASRLYTEGVNMRKAGSWTEAADKLGQASSAYAKLNSAVDKHRKVFKESYSAWESKLSSTRSNISSLERKINSLSSDIYDYRSDANASCSRSGWSAFADGLNSASCEMGCNKQVWNGTYYETRTDNYCVSSCRNQAAAKQRQVEREYEQCQSSVASASRRLRRAESDISSKRRELSSEKSTLSRLQKEKPVFSPY</sequence>
<reference evidence="9" key="1">
    <citation type="thesis" date="2020" institute="Technische Universitat Dresden" country="Dresden, Germany">
        <title>The Agarolytic System of Microbulbifer elongatus PORT2, Isolated from Batu Karas, Pangandaran West Java Indonesia.</title>
        <authorList>
            <person name="Anggraeni S.R."/>
        </authorList>
    </citation>
    <scope>NUCLEOTIDE SEQUENCE</scope>
    <source>
        <strain evidence="9">PORT2</strain>
    </source>
</reference>
<dbReference type="InterPro" id="IPR011009">
    <property type="entry name" value="Kinase-like_dom_sf"/>
</dbReference>
<evidence type="ECO:0000313" key="9">
    <source>
        <dbReference type="EMBL" id="MCQ3830020.1"/>
    </source>
</evidence>
<evidence type="ECO:0000313" key="10">
    <source>
        <dbReference type="Proteomes" id="UP001205566"/>
    </source>
</evidence>
<dbReference type="PANTHER" id="PTHR43289:SF6">
    <property type="entry name" value="SERINE_THREONINE-PROTEIN KINASE NEKL-3"/>
    <property type="match status" value="1"/>
</dbReference>
<dbReference type="Pfam" id="PF00069">
    <property type="entry name" value="Pkinase"/>
    <property type="match status" value="1"/>
</dbReference>
<keyword evidence="3 9" id="KW-0418">Kinase</keyword>
<comment type="caution">
    <text evidence="9">The sequence shown here is derived from an EMBL/GenBank/DDBJ whole genome shotgun (WGS) entry which is preliminary data.</text>
</comment>
<feature type="compositionally biased region" description="Basic and acidic residues" evidence="7">
    <location>
        <begin position="972"/>
        <end position="982"/>
    </location>
</feature>